<dbReference type="Gramene" id="C.cajan_29900.t">
    <property type="protein sequence ID" value="C.cajan_29900.t"/>
    <property type="gene ID" value="C.cajan_29900"/>
</dbReference>
<gene>
    <name evidence="7" type="ORF">KK1_032154</name>
</gene>
<dbReference type="EMBL" id="KQ483563">
    <property type="protein sequence ID" value="KYP46277.1"/>
    <property type="molecule type" value="Genomic_DNA"/>
</dbReference>
<dbReference type="OMA" id="MIPICLS"/>
<feature type="transmembrane region" description="Helical" evidence="6">
    <location>
        <begin position="441"/>
        <end position="464"/>
    </location>
</feature>
<evidence type="ECO:0000256" key="4">
    <source>
        <dbReference type="ARBA" id="ARBA00022989"/>
    </source>
</evidence>
<keyword evidence="8" id="KW-1185">Reference proteome</keyword>
<evidence type="ECO:0000256" key="6">
    <source>
        <dbReference type="SAM" id="Phobius"/>
    </source>
</evidence>
<sequence length="540" mass="60402">MVTYLTDVWNLNLTHATAIINIFVGARDMLLVGMVFLVDAVLGFHHVFLISAILNCIGMILLALSSAPILSKELSNTQKSLYYTSLPLLAIGYAGHAASYQRSLESQIDKKVTYQELWNNIKEGVKIMAVIICDYRLMIKSYKFIGGITTFVLSHVGGFAIQFVKSWALRFGVATIFVTVSTLFYLTGIGSYRKGTPSGSPITTFFRVMVASCSKRSLTLPRDANELYHENVVPAMSHSNRLRCLDRAAIIVPNTTLEEQKLNRWKLCSVTEVEEAKVIFLMIPLWMNFAMCGVVTSIGSTYFMEQGNRMNPYLGKLKLPLFTLLVFHKLVESLFSFLCGLVRVRDKVRDNRRKYVAPIGMAVAMLCSILCCITAAAVERRRLDVVKSHGLMDKTKDKDKIPMTMFWLIPQYVFLSGLNGISNYCSTRFFNDQVPESLSDYLLAISLGVTGAGIMGSVVTVYAVGKVSEIGGNPSWFQDTLNKSRLDNYYWFLAALSSINLVLYALVALQFLYRDSTKSEIEPPEEGTVTEDTKCLDCFN</sequence>
<dbReference type="InterPro" id="IPR036259">
    <property type="entry name" value="MFS_trans_sf"/>
</dbReference>
<dbReference type="Pfam" id="PF00854">
    <property type="entry name" value="PTR2"/>
    <property type="match status" value="1"/>
</dbReference>
<evidence type="ECO:0000256" key="3">
    <source>
        <dbReference type="ARBA" id="ARBA00022692"/>
    </source>
</evidence>
<dbReference type="InterPro" id="IPR000109">
    <property type="entry name" value="POT_fam"/>
</dbReference>
<feature type="transmembrane region" description="Helical" evidence="6">
    <location>
        <begin position="144"/>
        <end position="161"/>
    </location>
</feature>
<evidence type="ECO:0000256" key="2">
    <source>
        <dbReference type="ARBA" id="ARBA00005982"/>
    </source>
</evidence>
<dbReference type="AlphaFoldDB" id="A0A151RUQ9"/>
<feature type="transmembrane region" description="Helical" evidence="6">
    <location>
        <begin position="324"/>
        <end position="344"/>
    </location>
</feature>
<dbReference type="GO" id="GO:0016020">
    <property type="term" value="C:membrane"/>
    <property type="evidence" value="ECO:0007669"/>
    <property type="project" value="UniProtKB-SubCell"/>
</dbReference>
<dbReference type="SUPFAM" id="SSF103473">
    <property type="entry name" value="MFS general substrate transporter"/>
    <property type="match status" value="1"/>
</dbReference>
<feature type="transmembrane region" description="Helical" evidence="6">
    <location>
        <begin position="167"/>
        <end position="186"/>
    </location>
</feature>
<dbReference type="PANTHER" id="PTHR11654">
    <property type="entry name" value="OLIGOPEPTIDE TRANSPORTER-RELATED"/>
    <property type="match status" value="1"/>
</dbReference>
<proteinExistence type="inferred from homology"/>
<comment type="similarity">
    <text evidence="2">Belongs to the major facilitator superfamily. Proton-dependent oligopeptide transporter (POT/PTR) (TC 2.A.17) family.</text>
</comment>
<evidence type="ECO:0000256" key="5">
    <source>
        <dbReference type="ARBA" id="ARBA00023136"/>
    </source>
</evidence>
<feature type="transmembrane region" description="Helical" evidence="6">
    <location>
        <begin position="356"/>
        <end position="378"/>
    </location>
</feature>
<comment type="subcellular location">
    <subcellularLocation>
        <location evidence="1">Membrane</location>
        <topology evidence="1">Multi-pass membrane protein</topology>
    </subcellularLocation>
</comment>
<evidence type="ECO:0000313" key="8">
    <source>
        <dbReference type="Proteomes" id="UP000075243"/>
    </source>
</evidence>
<feature type="transmembrane region" description="Helical" evidence="6">
    <location>
        <begin position="47"/>
        <end position="69"/>
    </location>
</feature>
<feature type="transmembrane region" description="Helical" evidence="6">
    <location>
        <begin position="285"/>
        <end position="304"/>
    </location>
</feature>
<feature type="transmembrane region" description="Helical" evidence="6">
    <location>
        <begin position="18"/>
        <end position="38"/>
    </location>
</feature>
<keyword evidence="4 6" id="KW-1133">Transmembrane helix</keyword>
<keyword evidence="3 6" id="KW-0812">Transmembrane</keyword>
<feature type="transmembrane region" description="Helical" evidence="6">
    <location>
        <begin position="81"/>
        <end position="100"/>
    </location>
</feature>
<accession>A0A151RUQ9</accession>
<dbReference type="GO" id="GO:0022857">
    <property type="term" value="F:transmembrane transporter activity"/>
    <property type="evidence" value="ECO:0007669"/>
    <property type="project" value="InterPro"/>
</dbReference>
<keyword evidence="5 6" id="KW-0472">Membrane</keyword>
<name>A0A151RUQ9_CAJCA</name>
<feature type="transmembrane region" description="Helical" evidence="6">
    <location>
        <begin position="401"/>
        <end position="421"/>
    </location>
</feature>
<reference evidence="7" key="1">
    <citation type="journal article" date="2012" name="Nat. Biotechnol.">
        <title>Draft genome sequence of pigeonpea (Cajanus cajan), an orphan legume crop of resource-poor farmers.</title>
        <authorList>
            <person name="Varshney R.K."/>
            <person name="Chen W."/>
            <person name="Li Y."/>
            <person name="Bharti A.K."/>
            <person name="Saxena R.K."/>
            <person name="Schlueter J.A."/>
            <person name="Donoghue M.T."/>
            <person name="Azam S."/>
            <person name="Fan G."/>
            <person name="Whaley A.M."/>
            <person name="Farmer A.D."/>
            <person name="Sheridan J."/>
            <person name="Iwata A."/>
            <person name="Tuteja R."/>
            <person name="Penmetsa R.V."/>
            <person name="Wu W."/>
            <person name="Upadhyaya H.D."/>
            <person name="Yang S.P."/>
            <person name="Shah T."/>
            <person name="Saxena K.B."/>
            <person name="Michael T."/>
            <person name="McCombie W.R."/>
            <person name="Yang B."/>
            <person name="Zhang G."/>
            <person name="Yang H."/>
            <person name="Wang J."/>
            <person name="Spillane C."/>
            <person name="Cook D.R."/>
            <person name="May G.D."/>
            <person name="Xu X."/>
            <person name="Jackson S.A."/>
        </authorList>
    </citation>
    <scope>NUCLEOTIDE SEQUENCE [LARGE SCALE GENOMIC DNA]</scope>
</reference>
<evidence type="ECO:0000313" key="7">
    <source>
        <dbReference type="EMBL" id="KYP46277.1"/>
    </source>
</evidence>
<feature type="transmembrane region" description="Helical" evidence="6">
    <location>
        <begin position="489"/>
        <end position="513"/>
    </location>
</feature>
<protein>
    <submittedName>
        <fullName evidence="7">Peptide transporter PTR1</fullName>
    </submittedName>
</protein>
<organism evidence="7 8">
    <name type="scientific">Cajanus cajan</name>
    <name type="common">Pigeon pea</name>
    <name type="synonym">Cajanus indicus</name>
    <dbReference type="NCBI Taxonomy" id="3821"/>
    <lineage>
        <taxon>Eukaryota</taxon>
        <taxon>Viridiplantae</taxon>
        <taxon>Streptophyta</taxon>
        <taxon>Embryophyta</taxon>
        <taxon>Tracheophyta</taxon>
        <taxon>Spermatophyta</taxon>
        <taxon>Magnoliopsida</taxon>
        <taxon>eudicotyledons</taxon>
        <taxon>Gunneridae</taxon>
        <taxon>Pentapetalae</taxon>
        <taxon>rosids</taxon>
        <taxon>fabids</taxon>
        <taxon>Fabales</taxon>
        <taxon>Fabaceae</taxon>
        <taxon>Papilionoideae</taxon>
        <taxon>50 kb inversion clade</taxon>
        <taxon>NPAAA clade</taxon>
        <taxon>indigoferoid/millettioid clade</taxon>
        <taxon>Phaseoleae</taxon>
        <taxon>Cajanus</taxon>
    </lineage>
</organism>
<dbReference type="Gene3D" id="1.20.1250.20">
    <property type="entry name" value="MFS general substrate transporter like domains"/>
    <property type="match status" value="1"/>
</dbReference>
<evidence type="ECO:0000256" key="1">
    <source>
        <dbReference type="ARBA" id="ARBA00004141"/>
    </source>
</evidence>
<dbReference type="Proteomes" id="UP000075243">
    <property type="component" value="Unassembled WGS sequence"/>
</dbReference>